<sequence length="282" mass="32475">MERWLVMSNCQTVGLANCLQAQAPDIVITPLDPGQFKARPWRVKLRMGSFDRLLIYPAIRQEVPKARLDRISTHVELPIITFRGYHPDLIYIFNRAKPLSGPISHYHSAIVFACYLQGISASDTLAYFNGHFFERCGYFDVWSGERDRLVAEFEAAGLNIRPYFRDWGRTTAFMYSYNHPRIQPLYDMASALLECQDLPTYRSDLIPHDNLANSAIFAVYPEIGESVGVHGRYEFRSAGNYRTIGLEEYIGRCFALYATLQVSDLEPFHEFRKQVEDIRALL</sequence>
<organism evidence="2 3">
    <name type="scientific">Sphingomonas populi</name>
    <dbReference type="NCBI Taxonomy" id="2484750"/>
    <lineage>
        <taxon>Bacteria</taxon>
        <taxon>Pseudomonadati</taxon>
        <taxon>Pseudomonadota</taxon>
        <taxon>Alphaproteobacteria</taxon>
        <taxon>Sphingomonadales</taxon>
        <taxon>Sphingomonadaceae</taxon>
        <taxon>Sphingomonas</taxon>
    </lineage>
</organism>
<dbReference type="EMBL" id="SGIS01000045">
    <property type="protein sequence ID" value="RZF60908.1"/>
    <property type="molecule type" value="Genomic_DNA"/>
</dbReference>
<dbReference type="Proteomes" id="UP000292085">
    <property type="component" value="Unassembled WGS sequence"/>
</dbReference>
<evidence type="ECO:0000259" key="1">
    <source>
        <dbReference type="Pfam" id="PF18588"/>
    </source>
</evidence>
<keyword evidence="3" id="KW-1185">Reference proteome</keyword>
<feature type="domain" description="Polysaccharide biosynthesis enzyme WcbI" evidence="1">
    <location>
        <begin position="4"/>
        <end position="198"/>
    </location>
</feature>
<name>A0A4V2DCB5_9SPHN</name>
<dbReference type="RefSeq" id="WP_130159982.1">
    <property type="nucleotide sequence ID" value="NZ_SGIS01000045.1"/>
</dbReference>
<comment type="caution">
    <text evidence="2">The sequence shown here is derived from an EMBL/GenBank/DDBJ whole genome shotgun (WGS) entry which is preliminary data.</text>
</comment>
<dbReference type="AlphaFoldDB" id="A0A4V2DCB5"/>
<evidence type="ECO:0000313" key="3">
    <source>
        <dbReference type="Proteomes" id="UP000292085"/>
    </source>
</evidence>
<gene>
    <name evidence="2" type="ORF">EWE75_20640</name>
</gene>
<evidence type="ECO:0000313" key="2">
    <source>
        <dbReference type="EMBL" id="RZF60908.1"/>
    </source>
</evidence>
<accession>A0A4V2DCB5</accession>
<proteinExistence type="predicted"/>
<dbReference type="OrthoDB" id="7170754at2"/>
<protein>
    <recommendedName>
        <fullName evidence="1">Polysaccharide biosynthesis enzyme WcbI domain-containing protein</fullName>
    </recommendedName>
</protein>
<dbReference type="Pfam" id="PF18588">
    <property type="entry name" value="WcbI"/>
    <property type="match status" value="1"/>
</dbReference>
<dbReference type="InterPro" id="IPR041307">
    <property type="entry name" value="WcbI"/>
</dbReference>
<reference evidence="2 3" key="1">
    <citation type="submission" date="2019-02" db="EMBL/GenBank/DDBJ databases">
        <authorList>
            <person name="Li Y."/>
        </authorList>
    </citation>
    <scope>NUCLEOTIDE SEQUENCE [LARGE SCALE GENOMIC DNA]</scope>
    <source>
        <strain evidence="2 3">3-7</strain>
    </source>
</reference>